<reference evidence="5 6" key="1">
    <citation type="journal article" date="2015" name="Genome Announc.">
        <title>Expanding the biotechnology potential of lactobacilli through comparative genomics of 213 strains and associated genera.</title>
        <authorList>
            <person name="Sun Z."/>
            <person name="Harris H.M."/>
            <person name="McCann A."/>
            <person name="Guo C."/>
            <person name="Argimon S."/>
            <person name="Zhang W."/>
            <person name="Yang X."/>
            <person name="Jeffery I.B."/>
            <person name="Cooney J.C."/>
            <person name="Kagawa T.F."/>
            <person name="Liu W."/>
            <person name="Song Y."/>
            <person name="Salvetti E."/>
            <person name="Wrobel A."/>
            <person name="Rasinkangas P."/>
            <person name="Parkhill J."/>
            <person name="Rea M.C."/>
            <person name="O'Sullivan O."/>
            <person name="Ritari J."/>
            <person name="Douillard F.P."/>
            <person name="Paul Ross R."/>
            <person name="Yang R."/>
            <person name="Briner A.E."/>
            <person name="Felis G.E."/>
            <person name="de Vos W.M."/>
            <person name="Barrangou R."/>
            <person name="Klaenhammer T.R."/>
            <person name="Caufield P.W."/>
            <person name="Cui Y."/>
            <person name="Zhang H."/>
            <person name="O'Toole P.W."/>
        </authorList>
    </citation>
    <scope>NUCLEOTIDE SEQUENCE [LARGE SCALE GENOMIC DNA]</scope>
    <source>
        <strain evidence="5 6">DSM 19682</strain>
    </source>
</reference>
<dbReference type="GO" id="GO:0005524">
    <property type="term" value="F:ATP binding"/>
    <property type="evidence" value="ECO:0007669"/>
    <property type="project" value="UniProtKB-KW"/>
</dbReference>
<keyword evidence="2" id="KW-0347">Helicase</keyword>
<keyword evidence="2" id="KW-0378">Hydrolase</keyword>
<comment type="caution">
    <text evidence="5">The sequence shown here is derived from an EMBL/GenBank/DDBJ whole genome shotgun (WGS) entry which is preliminary data.</text>
</comment>
<feature type="region of interest" description="Disordered" evidence="4">
    <location>
        <begin position="436"/>
        <end position="544"/>
    </location>
</feature>
<keyword evidence="6" id="KW-1185">Reference proteome</keyword>
<keyword evidence="1" id="KW-0547">Nucleotide-binding</keyword>
<protein>
    <submittedName>
        <fullName evidence="5">Phage nucleotide-binding protein</fullName>
    </submittedName>
</protein>
<proteinExistence type="predicted"/>
<feature type="compositionally biased region" description="Basic and acidic residues" evidence="4">
    <location>
        <begin position="436"/>
        <end position="453"/>
    </location>
</feature>
<gene>
    <name evidence="5" type="ORF">FD03_GL002275</name>
</gene>
<dbReference type="InterPro" id="IPR011604">
    <property type="entry name" value="PDDEXK-like_dom_sf"/>
</dbReference>
<dbReference type="PATRIC" id="fig|1423775.4.peg.2314"/>
<dbReference type="GO" id="GO:0004386">
    <property type="term" value="F:helicase activity"/>
    <property type="evidence" value="ECO:0007669"/>
    <property type="project" value="UniProtKB-KW"/>
</dbReference>
<evidence type="ECO:0000256" key="3">
    <source>
        <dbReference type="ARBA" id="ARBA00022840"/>
    </source>
</evidence>
<name>A0A0R1K4I8_9LACO</name>
<evidence type="ECO:0000256" key="1">
    <source>
        <dbReference type="ARBA" id="ARBA00022741"/>
    </source>
</evidence>
<dbReference type="Pfam" id="PF13479">
    <property type="entry name" value="AAA_24"/>
    <property type="match status" value="1"/>
</dbReference>
<evidence type="ECO:0000313" key="6">
    <source>
        <dbReference type="Proteomes" id="UP000051248"/>
    </source>
</evidence>
<keyword evidence="3" id="KW-0067">ATP-binding</keyword>
<evidence type="ECO:0000313" key="5">
    <source>
        <dbReference type="EMBL" id="KRK78502.1"/>
    </source>
</evidence>
<dbReference type="eggNOG" id="COG2887">
    <property type="taxonomic scope" value="Bacteria"/>
</dbReference>
<organism evidence="5 6">
    <name type="scientific">Companilactobacillus nodensis DSM 19682 = JCM 14932 = NBRC 107160</name>
    <dbReference type="NCBI Taxonomy" id="1423775"/>
    <lineage>
        <taxon>Bacteria</taxon>
        <taxon>Bacillati</taxon>
        <taxon>Bacillota</taxon>
        <taxon>Bacilli</taxon>
        <taxon>Lactobacillales</taxon>
        <taxon>Lactobacillaceae</taxon>
        <taxon>Companilactobacillus</taxon>
    </lineage>
</organism>
<dbReference type="EMBL" id="AZDZ01000022">
    <property type="protein sequence ID" value="KRK78502.1"/>
    <property type="molecule type" value="Genomic_DNA"/>
</dbReference>
<accession>A0A0R1K4I8</accession>
<dbReference type="Proteomes" id="UP000051248">
    <property type="component" value="Unassembled WGS sequence"/>
</dbReference>
<dbReference type="Gene3D" id="3.90.320.10">
    <property type="match status" value="1"/>
</dbReference>
<dbReference type="STRING" id="1423775.FD03_GL002275"/>
<feature type="compositionally biased region" description="Basic residues" evidence="4">
    <location>
        <begin position="532"/>
        <end position="544"/>
    </location>
</feature>
<sequence>MEKDYFDSFPLITNDQVNEMMKLQILLPKVNDILDNFKDCKFQHEYPIITKDFIGFADLIITVPDGTSTVIDFKYSNHVENYLESGQLHLYKYYLEKLGFNIKHLGYIFIPKTGIKQKQTESLYQFRKRLTEEVSKSEPELVPIKYDQMNVLYFQNTIKEIEAATEYPKNVDHCFSCMPRFAPNYLNAIQNEKGEILMQLPKNERRKKQMDLKPDIWLYADSYVGKTTFMDQFDDVLMLNTDGNTDNITSPVLPIQDEVKKEGRMTKRKLAWETFLEVVQTLEVSNTEHYQTIVIDLMEDLREACRTYIMDKFNWEHESDGTYGKGWSMVTKEFDNAIKRLKAVGLQIVYISRELRNDITLKNGSVRTTFQPNIDAKTANFLTGTVDITMRAYVNDSDEHLLMLQKQPNVFGGGRFNFKVKEVPLEKDAFIEALKDAQPKDAERPKTKSEQKPVQEQPESTENTNEEEPEKPKRKRRTKKAEEPAEEDAPKRKRRTRKPSTDDEDSQTPPGEDDEEITESESEPEPEEAPKPRRRRRRTAKKED</sequence>
<evidence type="ECO:0000256" key="4">
    <source>
        <dbReference type="SAM" id="MobiDB-lite"/>
    </source>
</evidence>
<feature type="compositionally biased region" description="Acidic residues" evidence="4">
    <location>
        <begin position="502"/>
        <end position="527"/>
    </location>
</feature>
<dbReference type="AlphaFoldDB" id="A0A0R1K4I8"/>
<evidence type="ECO:0000256" key="2">
    <source>
        <dbReference type="ARBA" id="ARBA00022806"/>
    </source>
</evidence>